<dbReference type="Gene3D" id="3.40.50.720">
    <property type="entry name" value="NAD(P)-binding Rossmann-like Domain"/>
    <property type="match status" value="1"/>
</dbReference>
<dbReference type="InterPro" id="IPR057326">
    <property type="entry name" value="KR_dom"/>
</dbReference>
<dbReference type="OrthoDB" id="9804774at2"/>
<evidence type="ECO:0000313" key="4">
    <source>
        <dbReference type="EMBL" id="PQJ96189.1"/>
    </source>
</evidence>
<accession>A0A2S7XR24</accession>
<organism evidence="4 5">
    <name type="scientific">Chromatium okenii</name>
    <dbReference type="NCBI Taxonomy" id="61644"/>
    <lineage>
        <taxon>Bacteria</taxon>
        <taxon>Pseudomonadati</taxon>
        <taxon>Pseudomonadota</taxon>
        <taxon>Gammaproteobacteria</taxon>
        <taxon>Chromatiales</taxon>
        <taxon>Chromatiaceae</taxon>
        <taxon>Chromatium</taxon>
    </lineage>
</organism>
<evidence type="ECO:0000313" key="5">
    <source>
        <dbReference type="Proteomes" id="UP000239936"/>
    </source>
</evidence>
<dbReference type="GO" id="GO:0016616">
    <property type="term" value="F:oxidoreductase activity, acting on the CH-OH group of donors, NAD or NADP as acceptor"/>
    <property type="evidence" value="ECO:0007669"/>
    <property type="project" value="TreeGrafter"/>
</dbReference>
<dbReference type="Proteomes" id="UP000239936">
    <property type="component" value="Unassembled WGS sequence"/>
</dbReference>
<dbReference type="SMART" id="SM00822">
    <property type="entry name" value="PKS_KR"/>
    <property type="match status" value="1"/>
</dbReference>
<keyword evidence="5" id="KW-1185">Reference proteome</keyword>
<dbReference type="PROSITE" id="PS00061">
    <property type="entry name" value="ADH_SHORT"/>
    <property type="match status" value="1"/>
</dbReference>
<dbReference type="GO" id="GO:0030497">
    <property type="term" value="P:fatty acid elongation"/>
    <property type="evidence" value="ECO:0007669"/>
    <property type="project" value="TreeGrafter"/>
</dbReference>
<sequence length="237" mass="24714">MFQLNDKTVIITGATGNLGRITAQICAAQGARLALVGRDPQRLAEIKQTLAADCAADIFVADVLDTTAVEAMVTQVAARFGQIDVLANLAGGFTMGALVHETPNAEWDAMLALNLRSVINCVRATVPHLLTAGSGRIINIAARAATQGSARMAPYCVSKAAVVTLTESLAAELKSHDITVNCLLPGTLDTPENRAAMPDQEHQNWVALDALAAVIVFLASDAARAITGAAIPVYGRS</sequence>
<gene>
    <name evidence="4" type="ORF">CXB77_10370</name>
</gene>
<dbReference type="SUPFAM" id="SSF51735">
    <property type="entry name" value="NAD(P)-binding Rossmann-fold domains"/>
    <property type="match status" value="1"/>
</dbReference>
<dbReference type="PANTHER" id="PTHR42760">
    <property type="entry name" value="SHORT-CHAIN DEHYDROGENASES/REDUCTASES FAMILY MEMBER"/>
    <property type="match status" value="1"/>
</dbReference>
<dbReference type="PRINTS" id="PR00081">
    <property type="entry name" value="GDHRDH"/>
</dbReference>
<name>A0A2S7XR24_9GAMM</name>
<dbReference type="InterPro" id="IPR036291">
    <property type="entry name" value="NAD(P)-bd_dom_sf"/>
</dbReference>
<comment type="caution">
    <text evidence="4">The sequence shown here is derived from an EMBL/GenBank/DDBJ whole genome shotgun (WGS) entry which is preliminary data.</text>
</comment>
<dbReference type="Pfam" id="PF00106">
    <property type="entry name" value="adh_short"/>
    <property type="match status" value="1"/>
</dbReference>
<dbReference type="AlphaFoldDB" id="A0A2S7XR24"/>
<comment type="similarity">
    <text evidence="1 2">Belongs to the short-chain dehydrogenases/reductases (SDR) family.</text>
</comment>
<dbReference type="CDD" id="cd05233">
    <property type="entry name" value="SDR_c"/>
    <property type="match status" value="1"/>
</dbReference>
<feature type="domain" description="Ketoreductase" evidence="3">
    <location>
        <begin position="7"/>
        <end position="190"/>
    </location>
</feature>
<protein>
    <submittedName>
        <fullName evidence="4">3-oxoacyl-ACP reductase</fullName>
    </submittedName>
</protein>
<dbReference type="PANTHER" id="PTHR42760:SF135">
    <property type="entry name" value="BLL7886 PROTEIN"/>
    <property type="match status" value="1"/>
</dbReference>
<dbReference type="EMBL" id="PPGH01000035">
    <property type="protein sequence ID" value="PQJ96189.1"/>
    <property type="molecule type" value="Genomic_DNA"/>
</dbReference>
<dbReference type="FunFam" id="3.40.50.720:FF:000084">
    <property type="entry name" value="Short-chain dehydrogenase reductase"/>
    <property type="match status" value="1"/>
</dbReference>
<proteinExistence type="inferred from homology"/>
<evidence type="ECO:0000259" key="3">
    <source>
        <dbReference type="SMART" id="SM00822"/>
    </source>
</evidence>
<dbReference type="RefSeq" id="WP_105073822.1">
    <property type="nucleotide sequence ID" value="NZ_PPGH01000035.1"/>
</dbReference>
<evidence type="ECO:0000256" key="2">
    <source>
        <dbReference type="RuleBase" id="RU000363"/>
    </source>
</evidence>
<dbReference type="InterPro" id="IPR002347">
    <property type="entry name" value="SDR_fam"/>
</dbReference>
<dbReference type="PRINTS" id="PR00080">
    <property type="entry name" value="SDRFAMILY"/>
</dbReference>
<reference evidence="4 5" key="1">
    <citation type="submission" date="2018-01" db="EMBL/GenBank/DDBJ databases">
        <title>The complete genome sequence of Chromatium okenii LaCa, a purple sulfur bacterium with a turbulent life.</title>
        <authorList>
            <person name="Luedin S.M."/>
            <person name="Liechti N."/>
            <person name="Storelli N."/>
            <person name="Danza F."/>
            <person name="Wittwer M."/>
            <person name="Pothier J.F."/>
            <person name="Tonolla M.A."/>
        </authorList>
    </citation>
    <scope>NUCLEOTIDE SEQUENCE [LARGE SCALE GENOMIC DNA]</scope>
    <source>
        <strain evidence="4 5">LaCa</strain>
    </source>
</reference>
<dbReference type="InterPro" id="IPR020904">
    <property type="entry name" value="Sc_DH/Rdtase_CS"/>
</dbReference>
<evidence type="ECO:0000256" key="1">
    <source>
        <dbReference type="ARBA" id="ARBA00006484"/>
    </source>
</evidence>